<dbReference type="EnsemblPlants" id="OB04G15570.1">
    <property type="protein sequence ID" value="OB04G15570.1"/>
    <property type="gene ID" value="OB04G15570"/>
</dbReference>
<evidence type="ECO:0000313" key="3">
    <source>
        <dbReference type="Proteomes" id="UP000006038"/>
    </source>
</evidence>
<evidence type="ECO:0000313" key="2">
    <source>
        <dbReference type="EnsemblPlants" id="OB04G15570.1"/>
    </source>
</evidence>
<dbReference type="Gramene" id="OB04G15570.1">
    <property type="protein sequence ID" value="OB04G15570.1"/>
    <property type="gene ID" value="OB04G15570"/>
</dbReference>
<reference evidence="2" key="1">
    <citation type="journal article" date="2013" name="Nat. Commun.">
        <title>Whole-genome sequencing of Oryza brachyantha reveals mechanisms underlying Oryza genome evolution.</title>
        <authorList>
            <person name="Chen J."/>
            <person name="Huang Q."/>
            <person name="Gao D."/>
            <person name="Wang J."/>
            <person name="Lang Y."/>
            <person name="Liu T."/>
            <person name="Li B."/>
            <person name="Bai Z."/>
            <person name="Luis Goicoechea J."/>
            <person name="Liang C."/>
            <person name="Chen C."/>
            <person name="Zhang W."/>
            <person name="Sun S."/>
            <person name="Liao Y."/>
            <person name="Zhang X."/>
            <person name="Yang L."/>
            <person name="Song C."/>
            <person name="Wang M."/>
            <person name="Shi J."/>
            <person name="Liu G."/>
            <person name="Liu J."/>
            <person name="Zhou H."/>
            <person name="Zhou W."/>
            <person name="Yu Q."/>
            <person name="An N."/>
            <person name="Chen Y."/>
            <person name="Cai Q."/>
            <person name="Wang B."/>
            <person name="Liu B."/>
            <person name="Min J."/>
            <person name="Huang Y."/>
            <person name="Wu H."/>
            <person name="Li Z."/>
            <person name="Zhang Y."/>
            <person name="Yin Y."/>
            <person name="Song W."/>
            <person name="Jiang J."/>
            <person name="Jackson S.A."/>
            <person name="Wing R.A."/>
            <person name="Wang J."/>
            <person name="Chen M."/>
        </authorList>
    </citation>
    <scope>NUCLEOTIDE SEQUENCE [LARGE SCALE GENOMIC DNA]</scope>
    <source>
        <strain evidence="2">cv. IRGC 101232</strain>
    </source>
</reference>
<protein>
    <submittedName>
        <fullName evidence="2">Uncharacterized protein</fullName>
    </submittedName>
</protein>
<name>J3LWN2_ORYBR</name>
<organism evidence="2">
    <name type="scientific">Oryza brachyantha</name>
    <name type="common">malo sina</name>
    <dbReference type="NCBI Taxonomy" id="4533"/>
    <lineage>
        <taxon>Eukaryota</taxon>
        <taxon>Viridiplantae</taxon>
        <taxon>Streptophyta</taxon>
        <taxon>Embryophyta</taxon>
        <taxon>Tracheophyta</taxon>
        <taxon>Spermatophyta</taxon>
        <taxon>Magnoliopsida</taxon>
        <taxon>Liliopsida</taxon>
        <taxon>Poales</taxon>
        <taxon>Poaceae</taxon>
        <taxon>BOP clade</taxon>
        <taxon>Oryzoideae</taxon>
        <taxon>Oryzeae</taxon>
        <taxon>Oryzinae</taxon>
        <taxon>Oryza</taxon>
    </lineage>
</organism>
<proteinExistence type="predicted"/>
<reference evidence="2" key="2">
    <citation type="submission" date="2013-04" db="UniProtKB">
        <authorList>
            <consortium name="EnsemblPlants"/>
        </authorList>
    </citation>
    <scope>IDENTIFICATION</scope>
</reference>
<feature type="chain" id="PRO_5003772824" evidence="1">
    <location>
        <begin position="22"/>
        <end position="82"/>
    </location>
</feature>
<keyword evidence="3" id="KW-1185">Reference proteome</keyword>
<sequence length="82" mass="9312">MHPNGSLFSIFFIYLFAKNLASKIKKKPILYISCFIFPLCPYLQQPQSPIKLVIETPGSRLLHAMNNQVKTKANKEKGMKTG</sequence>
<dbReference type="AlphaFoldDB" id="J3LWN2"/>
<feature type="signal peptide" evidence="1">
    <location>
        <begin position="1"/>
        <end position="21"/>
    </location>
</feature>
<dbReference type="HOGENOM" id="CLU_2562005_0_0_1"/>
<evidence type="ECO:0000256" key="1">
    <source>
        <dbReference type="SAM" id="SignalP"/>
    </source>
</evidence>
<keyword evidence="1" id="KW-0732">Signal</keyword>
<dbReference type="Proteomes" id="UP000006038">
    <property type="component" value="Chromosome 4"/>
</dbReference>
<accession>J3LWN2</accession>